<feature type="transmembrane region" description="Helical" evidence="2">
    <location>
        <begin position="25"/>
        <end position="53"/>
    </location>
</feature>
<accession>A0A5C5Y8S6</accession>
<dbReference type="InterPro" id="IPR018639">
    <property type="entry name" value="DUF2062"/>
</dbReference>
<dbReference type="NCBIfam" id="TIGR03546">
    <property type="entry name" value="TIGR03546 family protein"/>
    <property type="match status" value="1"/>
</dbReference>
<reference evidence="4 5" key="1">
    <citation type="submission" date="2019-02" db="EMBL/GenBank/DDBJ databases">
        <title>Deep-cultivation of Planctomycetes and their phenomic and genomic characterization uncovers novel biology.</title>
        <authorList>
            <person name="Wiegand S."/>
            <person name="Jogler M."/>
            <person name="Boedeker C."/>
            <person name="Pinto D."/>
            <person name="Vollmers J."/>
            <person name="Rivas-Marin E."/>
            <person name="Kohn T."/>
            <person name="Peeters S.H."/>
            <person name="Heuer A."/>
            <person name="Rast P."/>
            <person name="Oberbeckmann S."/>
            <person name="Bunk B."/>
            <person name="Jeske O."/>
            <person name="Meyerdierks A."/>
            <person name="Storesund J.E."/>
            <person name="Kallscheuer N."/>
            <person name="Luecker S."/>
            <person name="Lage O.M."/>
            <person name="Pohl T."/>
            <person name="Merkel B.J."/>
            <person name="Hornburger P."/>
            <person name="Mueller R.-W."/>
            <person name="Bruemmer F."/>
            <person name="Labrenz M."/>
            <person name="Spormann A.M."/>
            <person name="Op Den Camp H."/>
            <person name="Overmann J."/>
            <person name="Amann R."/>
            <person name="Jetten M.S.M."/>
            <person name="Mascher T."/>
            <person name="Medema M.H."/>
            <person name="Devos D.P."/>
            <person name="Kaster A.-K."/>
            <person name="Ovreas L."/>
            <person name="Rohde M."/>
            <person name="Galperin M.Y."/>
            <person name="Jogler C."/>
        </authorList>
    </citation>
    <scope>NUCLEOTIDE SEQUENCE [LARGE SCALE GENOMIC DNA]</scope>
    <source>
        <strain evidence="4 5">Pan14r</strain>
    </source>
</reference>
<dbReference type="InterPro" id="IPR019935">
    <property type="entry name" value="CHP03546"/>
</dbReference>
<evidence type="ECO:0000256" key="1">
    <source>
        <dbReference type="SAM" id="MobiDB-lite"/>
    </source>
</evidence>
<dbReference type="RefSeq" id="WP_146439442.1">
    <property type="nucleotide sequence ID" value="NZ_SJPL01000001.1"/>
</dbReference>
<keyword evidence="2" id="KW-0812">Transmembrane</keyword>
<comment type="caution">
    <text evidence="4">The sequence shown here is derived from an EMBL/GenBank/DDBJ whole genome shotgun (WGS) entry which is preliminary data.</text>
</comment>
<sequence>MILWTIKLINNVRKAFAGRQHPSQLAWAVAFGFLLGVIPHGNLLAIAVLVLVLSLRLNHAMAALTAILTAIFAPRLDPVSDTIGQFLLNQPRFHDAAVNAWAMPLVPWTDLNNTVVLGSLLIGLVLLVPIFLATYPIFQLIQRLHVQDEQGQEKAATSRRRSDVTVDQPHGHVGKPHERTTTARPSDVRNVTSPAASTGQRIDAAHTASARTFDDRPAAASVETRIDVIRMAENDADAANDASAGPRTSKDEMDEALNFLLRQLRDSQQKDVA</sequence>
<keyword evidence="5" id="KW-1185">Reference proteome</keyword>
<feature type="domain" description="DUF2062" evidence="3">
    <location>
        <begin position="14"/>
        <end position="145"/>
    </location>
</feature>
<protein>
    <recommendedName>
        <fullName evidence="3">DUF2062 domain-containing protein</fullName>
    </recommendedName>
</protein>
<feature type="compositionally biased region" description="Polar residues" evidence="1">
    <location>
        <begin position="189"/>
        <end position="200"/>
    </location>
</feature>
<gene>
    <name evidence="4" type="ORF">Pan14r_29920</name>
</gene>
<dbReference type="OrthoDB" id="268259at2"/>
<feature type="transmembrane region" description="Helical" evidence="2">
    <location>
        <begin position="115"/>
        <end position="138"/>
    </location>
</feature>
<keyword evidence="2" id="KW-0472">Membrane</keyword>
<keyword evidence="2" id="KW-1133">Transmembrane helix</keyword>
<organism evidence="4 5">
    <name type="scientific">Crateriforma conspicua</name>
    <dbReference type="NCBI Taxonomy" id="2527996"/>
    <lineage>
        <taxon>Bacteria</taxon>
        <taxon>Pseudomonadati</taxon>
        <taxon>Planctomycetota</taxon>
        <taxon>Planctomycetia</taxon>
        <taxon>Planctomycetales</taxon>
        <taxon>Planctomycetaceae</taxon>
        <taxon>Crateriforma</taxon>
    </lineage>
</organism>
<evidence type="ECO:0000313" key="5">
    <source>
        <dbReference type="Proteomes" id="UP000317238"/>
    </source>
</evidence>
<evidence type="ECO:0000256" key="2">
    <source>
        <dbReference type="SAM" id="Phobius"/>
    </source>
</evidence>
<name>A0A5C5Y8S6_9PLAN</name>
<proteinExistence type="predicted"/>
<dbReference type="Proteomes" id="UP000317238">
    <property type="component" value="Unassembled WGS sequence"/>
</dbReference>
<dbReference type="AlphaFoldDB" id="A0A5C5Y8S6"/>
<dbReference type="EMBL" id="SJPL01000001">
    <property type="protein sequence ID" value="TWT70685.1"/>
    <property type="molecule type" value="Genomic_DNA"/>
</dbReference>
<feature type="region of interest" description="Disordered" evidence="1">
    <location>
        <begin position="152"/>
        <end position="217"/>
    </location>
</feature>
<dbReference type="Pfam" id="PF09835">
    <property type="entry name" value="DUF2062"/>
    <property type="match status" value="1"/>
</dbReference>
<evidence type="ECO:0000259" key="3">
    <source>
        <dbReference type="Pfam" id="PF09835"/>
    </source>
</evidence>
<evidence type="ECO:0000313" key="4">
    <source>
        <dbReference type="EMBL" id="TWT70685.1"/>
    </source>
</evidence>